<dbReference type="Proteomes" id="UP000284657">
    <property type="component" value="Unassembled WGS sequence"/>
</dbReference>
<evidence type="ECO:0000256" key="1">
    <source>
        <dbReference type="SAM" id="Coils"/>
    </source>
</evidence>
<comment type="caution">
    <text evidence="3">The sequence shown here is derived from an EMBL/GenBank/DDBJ whole genome shotgun (WGS) entry which is preliminary data.</text>
</comment>
<dbReference type="OrthoDB" id="166827at2759"/>
<dbReference type="AlphaFoldDB" id="A0A3F2RSB8"/>
<dbReference type="EMBL" id="MBDO02000099">
    <property type="protein sequence ID" value="RLN63314.1"/>
    <property type="molecule type" value="Genomic_DNA"/>
</dbReference>
<evidence type="ECO:0000313" key="4">
    <source>
        <dbReference type="Proteomes" id="UP000277300"/>
    </source>
</evidence>
<feature type="coiled-coil region" evidence="1">
    <location>
        <begin position="3"/>
        <end position="51"/>
    </location>
</feature>
<proteinExistence type="predicted"/>
<evidence type="ECO:0000313" key="5">
    <source>
        <dbReference type="Proteomes" id="UP000284657"/>
    </source>
</evidence>
<keyword evidence="1" id="KW-0175">Coiled coil</keyword>
<dbReference type="EMBL" id="MBAD02001591">
    <property type="protein sequence ID" value="RLN53334.1"/>
    <property type="molecule type" value="Genomic_DNA"/>
</dbReference>
<protein>
    <submittedName>
        <fullName evidence="3">Uncharacterized protein</fullName>
    </submittedName>
</protein>
<reference evidence="4 5" key="1">
    <citation type="submission" date="2018-07" db="EMBL/GenBank/DDBJ databases">
        <title>Genome sequencing of oomycete isolates from Chile give support for New Zealand origin for Phytophthora kernoviae and make available the first Nothophytophthora sp. genome.</title>
        <authorList>
            <person name="Studholme D.J."/>
            <person name="Sanfuentes E."/>
            <person name="Panda P."/>
            <person name="Hill R."/>
            <person name="Sambles C."/>
            <person name="Grant M."/>
            <person name="Williams N.M."/>
            <person name="Mcdougal R.L."/>
        </authorList>
    </citation>
    <scope>NUCLEOTIDE SEQUENCE [LARGE SCALE GENOMIC DNA]</scope>
    <source>
        <strain evidence="3">Chile6</strain>
        <strain evidence="2">Chile7</strain>
    </source>
</reference>
<evidence type="ECO:0000313" key="3">
    <source>
        <dbReference type="EMBL" id="RLN63314.1"/>
    </source>
</evidence>
<sequence length="177" mass="20401">MVMRKLYKKNLSTEQTVVRLEQENAGLRARIVELEDKLNIAVAESERHKSNYSKMKADFQRLLGVKTTTLCENPTVISAGARELLQLMHHKMVQLDQEHTANVSLYNEQLYAVEQQTCESFAQKKLLEREMARIAQDVQQRDDLDLQIEKCMVGVFDRLHQVESENLQLKGSKPSIS</sequence>
<evidence type="ECO:0000313" key="2">
    <source>
        <dbReference type="EMBL" id="RLN53334.1"/>
    </source>
</evidence>
<name>A0A3F2RSB8_9STRA</name>
<gene>
    <name evidence="2" type="ORF">BBJ29_000437</name>
    <name evidence="3" type="ORF">BBP00_00004246</name>
</gene>
<accession>A0A3F2RSB8</accession>
<dbReference type="Proteomes" id="UP000277300">
    <property type="component" value="Unassembled WGS sequence"/>
</dbReference>
<organism evidence="3 4">
    <name type="scientific">Phytophthora kernoviae</name>
    <dbReference type="NCBI Taxonomy" id="325452"/>
    <lineage>
        <taxon>Eukaryota</taxon>
        <taxon>Sar</taxon>
        <taxon>Stramenopiles</taxon>
        <taxon>Oomycota</taxon>
        <taxon>Peronosporomycetes</taxon>
        <taxon>Peronosporales</taxon>
        <taxon>Peronosporaceae</taxon>
        <taxon>Phytophthora</taxon>
    </lineage>
</organism>